<name>A0A1Y2JV41_BRAJP</name>
<accession>A0A1Y2JV41</accession>
<sequence>MDSRNGFALSEVKMKRAVLMTTIVALGVIQGTRAEPQAAQCSSFYISEINLVSTADGEAGHVQTFVGVGPSKEEAEKSALGWCSHIRFDLETCLNSDRLTARNSPSDGGDAALHLKYMKAVARITGCS</sequence>
<evidence type="ECO:0000313" key="2">
    <source>
        <dbReference type="Proteomes" id="UP000193335"/>
    </source>
</evidence>
<dbReference type="EMBL" id="NAFL01000211">
    <property type="protein sequence ID" value="OSJ35783.1"/>
    <property type="molecule type" value="Genomic_DNA"/>
</dbReference>
<protein>
    <submittedName>
        <fullName evidence="1">Uncharacterized protein</fullName>
    </submittedName>
</protein>
<organism evidence="1 2">
    <name type="scientific">Bradyrhizobium japonicum</name>
    <dbReference type="NCBI Taxonomy" id="375"/>
    <lineage>
        <taxon>Bacteria</taxon>
        <taxon>Pseudomonadati</taxon>
        <taxon>Pseudomonadota</taxon>
        <taxon>Alphaproteobacteria</taxon>
        <taxon>Hyphomicrobiales</taxon>
        <taxon>Nitrobacteraceae</taxon>
        <taxon>Bradyrhizobium</taxon>
    </lineage>
</organism>
<dbReference type="Proteomes" id="UP000193335">
    <property type="component" value="Unassembled WGS sequence"/>
</dbReference>
<reference evidence="1 2" key="1">
    <citation type="submission" date="2017-03" db="EMBL/GenBank/DDBJ databases">
        <title>Whole genome sequences of fourteen strains of Bradyrhizobium canariense and one strain of Bradyrhizobium japonicum isolated from Lupinus (Papilionoideae: Genisteae) species in Algeria.</title>
        <authorList>
            <person name="Crovadore J."/>
            <person name="Chekireb D."/>
            <person name="Brachmann A."/>
            <person name="Chablais R."/>
            <person name="Cochard B."/>
            <person name="Lefort F."/>
        </authorList>
    </citation>
    <scope>NUCLEOTIDE SEQUENCE [LARGE SCALE GENOMIC DNA]</scope>
    <source>
        <strain evidence="1 2">UBMA197</strain>
    </source>
</reference>
<proteinExistence type="predicted"/>
<gene>
    <name evidence="1" type="ORF">BSZ19_06960</name>
</gene>
<evidence type="ECO:0000313" key="1">
    <source>
        <dbReference type="EMBL" id="OSJ35783.1"/>
    </source>
</evidence>
<comment type="caution">
    <text evidence="1">The sequence shown here is derived from an EMBL/GenBank/DDBJ whole genome shotgun (WGS) entry which is preliminary data.</text>
</comment>
<dbReference type="AlphaFoldDB" id="A0A1Y2JV41"/>